<feature type="compositionally biased region" description="Basic and acidic residues" evidence="3">
    <location>
        <begin position="12"/>
        <end position="22"/>
    </location>
</feature>
<feature type="compositionally biased region" description="Basic residues" evidence="3">
    <location>
        <begin position="1"/>
        <end position="11"/>
    </location>
</feature>
<keyword evidence="6" id="KW-1185">Reference proteome</keyword>
<name>A0A914AFT5_PATMI</name>
<dbReference type="Gene3D" id="1.10.443.10">
    <property type="entry name" value="Intergrase catalytic core"/>
    <property type="match status" value="1"/>
</dbReference>
<feature type="domain" description="Tyr recombinase" evidence="4">
    <location>
        <begin position="376"/>
        <end position="585"/>
    </location>
</feature>
<dbReference type="AlphaFoldDB" id="A0A914AFT5"/>
<dbReference type="InterPro" id="IPR011010">
    <property type="entry name" value="DNA_brk_join_enz"/>
</dbReference>
<dbReference type="InterPro" id="IPR052925">
    <property type="entry name" value="Phage_Integrase-like_Recomb"/>
</dbReference>
<dbReference type="GO" id="GO:0006310">
    <property type="term" value="P:DNA recombination"/>
    <property type="evidence" value="ECO:0007669"/>
    <property type="project" value="UniProtKB-KW"/>
</dbReference>
<dbReference type="Proteomes" id="UP000887568">
    <property type="component" value="Unplaced"/>
</dbReference>
<dbReference type="PROSITE" id="PS51898">
    <property type="entry name" value="TYR_RECOMBINASE"/>
    <property type="match status" value="1"/>
</dbReference>
<evidence type="ECO:0000259" key="4">
    <source>
        <dbReference type="PROSITE" id="PS51898"/>
    </source>
</evidence>
<dbReference type="GeneID" id="119733306"/>
<feature type="compositionally biased region" description="Polar residues" evidence="3">
    <location>
        <begin position="241"/>
        <end position="265"/>
    </location>
</feature>
<dbReference type="InterPro" id="IPR013762">
    <property type="entry name" value="Integrase-like_cat_sf"/>
</dbReference>
<dbReference type="PANTHER" id="PTHR34605:SF3">
    <property type="entry name" value="P CELL-TYPE AGGLUTINATION PROTEIN MAP4-LIKE-RELATED"/>
    <property type="match status" value="1"/>
</dbReference>
<dbReference type="SUPFAM" id="SSF47823">
    <property type="entry name" value="lambda integrase-like, N-terminal domain"/>
    <property type="match status" value="1"/>
</dbReference>
<dbReference type="RefSeq" id="XP_038062830.1">
    <property type="nucleotide sequence ID" value="XM_038206902.1"/>
</dbReference>
<organism evidence="5 6">
    <name type="scientific">Patiria miniata</name>
    <name type="common">Bat star</name>
    <name type="synonym">Asterina miniata</name>
    <dbReference type="NCBI Taxonomy" id="46514"/>
    <lineage>
        <taxon>Eukaryota</taxon>
        <taxon>Metazoa</taxon>
        <taxon>Echinodermata</taxon>
        <taxon>Eleutherozoa</taxon>
        <taxon>Asterozoa</taxon>
        <taxon>Asteroidea</taxon>
        <taxon>Valvatacea</taxon>
        <taxon>Valvatida</taxon>
        <taxon>Asterinidae</taxon>
        <taxon>Patiria</taxon>
    </lineage>
</organism>
<dbReference type="InterPro" id="IPR002104">
    <property type="entry name" value="Integrase_catalytic"/>
</dbReference>
<dbReference type="InterPro" id="IPR010998">
    <property type="entry name" value="Integrase_recombinase_N"/>
</dbReference>
<feature type="region of interest" description="Disordered" evidence="3">
    <location>
        <begin position="1"/>
        <end position="64"/>
    </location>
</feature>
<feature type="compositionally biased region" description="Polar residues" evidence="3">
    <location>
        <begin position="100"/>
        <end position="120"/>
    </location>
</feature>
<evidence type="ECO:0000313" key="6">
    <source>
        <dbReference type="Proteomes" id="UP000887568"/>
    </source>
</evidence>
<feature type="region of interest" description="Disordered" evidence="3">
    <location>
        <begin position="95"/>
        <end position="126"/>
    </location>
</feature>
<proteinExistence type="predicted"/>
<reference evidence="5" key="1">
    <citation type="submission" date="2022-11" db="UniProtKB">
        <authorList>
            <consortium name="EnsemblMetazoa"/>
        </authorList>
    </citation>
    <scope>IDENTIFICATION</scope>
</reference>
<keyword evidence="1" id="KW-0238">DNA-binding</keyword>
<dbReference type="PANTHER" id="PTHR34605">
    <property type="entry name" value="PHAGE_INTEGRASE DOMAIN-CONTAINING PROTEIN"/>
    <property type="match status" value="1"/>
</dbReference>
<dbReference type="GO" id="GO:0003677">
    <property type="term" value="F:DNA binding"/>
    <property type="evidence" value="ECO:0007669"/>
    <property type="project" value="UniProtKB-KW"/>
</dbReference>
<feature type="region of interest" description="Disordered" evidence="3">
    <location>
        <begin position="218"/>
        <end position="265"/>
    </location>
</feature>
<protein>
    <recommendedName>
        <fullName evidence="4">Tyr recombinase domain-containing protein</fullName>
    </recommendedName>
</protein>
<sequence length="585" mass="62437">MPGNRGRKRKNPRDGGQREKRPLGHHPRQTRAQARAMQTLLNPPSVANSDAAGYGPEEQRPLSSGAEVIPPEVTCTHAAATSVTATAVNAAGRPVHPQIPASQQPTPLAGNSSGASSSFQRPAAQETAAHGGNFQLGAATYTTAATPAPVAGTPPAFARPSPIYTSPPAGVVTSSPVAIPTPSAAPSGAMHPLYQQAYVSGMAPSYFTGFQGVPVAHPSTTPIPGSSTSSGQLGQPAKGYQNPSTSDESISRGRSLSSQRRAGSPTISMEAINTEALRLLGASFASSTWGTYSKGVEQFIQFRHHAGLPPLWPSPCGHIAAFIAHLSLEGLAPSTIGTYTAAAAYVHKINGWPDPTDSFIVWKMREGCRRQGRRCDPRRPITAELLEKICNILRAITSSNLEAALFCAAFSLAFFVFFRVGELTTASKSAGHERTLNFQDVWFASNDHSVLVVRLRFSKTDQRGESVELRFHRDYHSPTCPVNMVSSYLLLRPHFAGPFFVHVDGTPLTTYQFSQMLRKSLVALGLPPQGFSPHSFRIGAATSAALNGTPVPQIQLLGRWKSQAVNLYIRPDKVLPPSHTGLPQL</sequence>
<keyword evidence="2" id="KW-0233">DNA recombination</keyword>
<feature type="compositionally biased region" description="Polar residues" evidence="3">
    <location>
        <begin position="39"/>
        <end position="48"/>
    </location>
</feature>
<evidence type="ECO:0000256" key="3">
    <source>
        <dbReference type="SAM" id="MobiDB-lite"/>
    </source>
</evidence>
<accession>A0A914AFT5</accession>
<evidence type="ECO:0000256" key="1">
    <source>
        <dbReference type="ARBA" id="ARBA00023125"/>
    </source>
</evidence>
<dbReference type="Gene3D" id="1.10.150.130">
    <property type="match status" value="1"/>
</dbReference>
<dbReference type="OrthoDB" id="9863428at2759"/>
<evidence type="ECO:0000313" key="5">
    <source>
        <dbReference type="EnsemblMetazoa" id="XP_038062830.1"/>
    </source>
</evidence>
<feature type="compositionally biased region" description="Low complexity" evidence="3">
    <location>
        <begin position="218"/>
        <end position="231"/>
    </location>
</feature>
<dbReference type="GO" id="GO:0015074">
    <property type="term" value="P:DNA integration"/>
    <property type="evidence" value="ECO:0007669"/>
    <property type="project" value="InterPro"/>
</dbReference>
<dbReference type="EnsemblMetazoa" id="XM_038206902.1">
    <property type="protein sequence ID" value="XP_038062830.1"/>
    <property type="gene ID" value="LOC119733306"/>
</dbReference>
<evidence type="ECO:0000256" key="2">
    <source>
        <dbReference type="ARBA" id="ARBA00023172"/>
    </source>
</evidence>
<dbReference type="SUPFAM" id="SSF56349">
    <property type="entry name" value="DNA breaking-rejoining enzymes"/>
    <property type="match status" value="1"/>
</dbReference>